<evidence type="ECO:0000256" key="4">
    <source>
        <dbReference type="SAM" id="Phobius"/>
    </source>
</evidence>
<name>A0ABP7D501_9MICC</name>
<keyword evidence="2" id="KW-0378">Hydrolase</keyword>
<keyword evidence="1" id="KW-0479">Metal-binding</keyword>
<dbReference type="Pfam" id="PF08797">
    <property type="entry name" value="HIRAN"/>
    <property type="match status" value="1"/>
</dbReference>
<evidence type="ECO:0000256" key="1">
    <source>
        <dbReference type="ARBA" id="ARBA00022723"/>
    </source>
</evidence>
<comment type="caution">
    <text evidence="6">The sequence shown here is derived from an EMBL/GenBank/DDBJ whole genome shotgun (WGS) entry which is preliminary data.</text>
</comment>
<feature type="domain" description="HIRAN" evidence="5">
    <location>
        <begin position="23"/>
        <end position="124"/>
    </location>
</feature>
<feature type="transmembrane region" description="Helical" evidence="4">
    <location>
        <begin position="374"/>
        <end position="391"/>
    </location>
</feature>
<sequence length="411" mass="44086">MGRVMEKFELVRCSARAEVVGESYHQRGVLGALMQKPTREDWVSEDVEADLVPEPSNPKDPLAVSVRVRGHIVGYLDREAARELAPELHRLAASGYRATTRGSIFAQYRDGYDSSQKATLHSQVHVQLPAAGNVLPVNQGSLDGVVVLPRGGSLQVTGEEHHFEHLFDYVTERGEAPVILTLHRIERPAKSGPARELAEVRLDGERIGELTAASSKHFLPTIDRIEADGWSLGVWGVVVGNELSAEAKVLGAKAAELPGSWLTTPTKAPILVPPAASYDVPEPEPAAGRGEAGLRPGQKAPNQDEKAPAAARRPLPGERDAADPTARAVQVGKKIVHVTDRERRTSPTMHRVSGVVILVLAIGIGLLLGLIPGVGPLLTIGCIVVGIVVLIQSRRMARAVEVDALELRPEA</sequence>
<keyword evidence="4" id="KW-1133">Transmembrane helix</keyword>
<dbReference type="SMART" id="SM00910">
    <property type="entry name" value="HIRAN"/>
    <property type="match status" value="1"/>
</dbReference>
<dbReference type="Gene3D" id="3.30.70.2330">
    <property type="match status" value="1"/>
</dbReference>
<keyword evidence="4" id="KW-0472">Membrane</keyword>
<evidence type="ECO:0000256" key="3">
    <source>
        <dbReference type="SAM" id="MobiDB-lite"/>
    </source>
</evidence>
<gene>
    <name evidence="6" type="ORF">GCM10022377_10440</name>
</gene>
<evidence type="ECO:0000259" key="5">
    <source>
        <dbReference type="SMART" id="SM00910"/>
    </source>
</evidence>
<evidence type="ECO:0000313" key="7">
    <source>
        <dbReference type="Proteomes" id="UP001501536"/>
    </source>
</evidence>
<organism evidence="6 7">
    <name type="scientific">Zhihengliuella alba</name>
    <dbReference type="NCBI Taxonomy" id="547018"/>
    <lineage>
        <taxon>Bacteria</taxon>
        <taxon>Bacillati</taxon>
        <taxon>Actinomycetota</taxon>
        <taxon>Actinomycetes</taxon>
        <taxon>Micrococcales</taxon>
        <taxon>Micrococcaceae</taxon>
        <taxon>Zhihengliuella</taxon>
    </lineage>
</organism>
<feature type="region of interest" description="Disordered" evidence="3">
    <location>
        <begin position="273"/>
        <end position="327"/>
    </location>
</feature>
<proteinExistence type="predicted"/>
<protein>
    <recommendedName>
        <fullName evidence="5">HIRAN domain-containing protein</fullName>
    </recommendedName>
</protein>
<reference evidence="7" key="1">
    <citation type="journal article" date="2019" name="Int. J. Syst. Evol. Microbiol.">
        <title>The Global Catalogue of Microorganisms (GCM) 10K type strain sequencing project: providing services to taxonomists for standard genome sequencing and annotation.</title>
        <authorList>
            <consortium name="The Broad Institute Genomics Platform"/>
            <consortium name="The Broad Institute Genome Sequencing Center for Infectious Disease"/>
            <person name="Wu L."/>
            <person name="Ma J."/>
        </authorList>
    </citation>
    <scope>NUCLEOTIDE SEQUENCE [LARGE SCALE GENOMIC DNA]</scope>
    <source>
        <strain evidence="7">JCM 16961</strain>
    </source>
</reference>
<accession>A0ABP7D501</accession>
<keyword evidence="7" id="KW-1185">Reference proteome</keyword>
<dbReference type="Proteomes" id="UP001501536">
    <property type="component" value="Unassembled WGS sequence"/>
</dbReference>
<dbReference type="EMBL" id="BAABCJ010000001">
    <property type="protein sequence ID" value="GAA3699351.1"/>
    <property type="molecule type" value="Genomic_DNA"/>
</dbReference>
<dbReference type="InterPro" id="IPR014905">
    <property type="entry name" value="HIRAN"/>
</dbReference>
<evidence type="ECO:0000313" key="6">
    <source>
        <dbReference type="EMBL" id="GAA3699351.1"/>
    </source>
</evidence>
<keyword evidence="4" id="KW-0812">Transmembrane</keyword>
<evidence type="ECO:0000256" key="2">
    <source>
        <dbReference type="ARBA" id="ARBA00022801"/>
    </source>
</evidence>